<dbReference type="SMART" id="SM01420">
    <property type="entry name" value="TRP_2"/>
    <property type="match status" value="1"/>
</dbReference>
<dbReference type="PANTHER" id="PTHR10117">
    <property type="entry name" value="TRANSIENT RECEPTOR POTENTIAL CHANNEL"/>
    <property type="match status" value="1"/>
</dbReference>
<dbReference type="InterPro" id="IPR002110">
    <property type="entry name" value="Ankyrin_rpt"/>
</dbReference>
<evidence type="ECO:0000256" key="8">
    <source>
        <dbReference type="ARBA" id="ARBA00023136"/>
    </source>
</evidence>
<evidence type="ECO:0000256" key="5">
    <source>
        <dbReference type="ARBA" id="ARBA00022989"/>
    </source>
</evidence>
<gene>
    <name evidence="13" type="ORF">LOTGIDRAFT_177244</name>
</gene>
<dbReference type="SMART" id="SM00248">
    <property type="entry name" value="ANK"/>
    <property type="match status" value="2"/>
</dbReference>
<name>V4AET5_LOTGI</name>
<dbReference type="AlphaFoldDB" id="V4AET5"/>
<keyword evidence="2" id="KW-0813">Transport</keyword>
<evidence type="ECO:0000313" key="14">
    <source>
        <dbReference type="Proteomes" id="UP000030746"/>
    </source>
</evidence>
<dbReference type="CTD" id="20244196"/>
<keyword evidence="6 10" id="KW-0040">ANK repeat</keyword>
<keyword evidence="7" id="KW-0406">Ion transport</keyword>
<dbReference type="GeneID" id="20244196"/>
<feature type="transmembrane region" description="Helical" evidence="11">
    <location>
        <begin position="289"/>
        <end position="309"/>
    </location>
</feature>
<dbReference type="HOGENOM" id="CLU_005716_4_2_1"/>
<dbReference type="GO" id="GO:0070679">
    <property type="term" value="F:inositol 1,4,5 trisphosphate binding"/>
    <property type="evidence" value="ECO:0007669"/>
    <property type="project" value="TreeGrafter"/>
</dbReference>
<dbReference type="Gene3D" id="1.25.40.20">
    <property type="entry name" value="Ankyrin repeat-containing domain"/>
    <property type="match status" value="1"/>
</dbReference>
<evidence type="ECO:0000256" key="10">
    <source>
        <dbReference type="PROSITE-ProRule" id="PRU00023"/>
    </source>
</evidence>
<dbReference type="EMBL" id="KB201890">
    <property type="protein sequence ID" value="ESO93675.1"/>
    <property type="molecule type" value="Genomic_DNA"/>
</dbReference>
<dbReference type="KEGG" id="lgi:LOTGIDRAFT_177244"/>
<dbReference type="Pfam" id="PF00520">
    <property type="entry name" value="Ion_trans"/>
    <property type="match status" value="1"/>
</dbReference>
<evidence type="ECO:0000313" key="13">
    <source>
        <dbReference type="EMBL" id="ESO93675.1"/>
    </source>
</evidence>
<evidence type="ECO:0000259" key="12">
    <source>
        <dbReference type="SMART" id="SM01420"/>
    </source>
</evidence>
<dbReference type="GO" id="GO:0005886">
    <property type="term" value="C:plasma membrane"/>
    <property type="evidence" value="ECO:0007669"/>
    <property type="project" value="TreeGrafter"/>
</dbReference>
<feature type="transmembrane region" description="Helical" evidence="11">
    <location>
        <begin position="518"/>
        <end position="537"/>
    </location>
</feature>
<feature type="transmembrane region" description="Helical" evidence="11">
    <location>
        <begin position="483"/>
        <end position="506"/>
    </location>
</feature>
<dbReference type="Proteomes" id="UP000030746">
    <property type="component" value="Unassembled WGS sequence"/>
</dbReference>
<keyword evidence="14" id="KW-1185">Reference proteome</keyword>
<evidence type="ECO:0000256" key="3">
    <source>
        <dbReference type="ARBA" id="ARBA00022692"/>
    </source>
</evidence>
<feature type="transmembrane region" description="Helical" evidence="11">
    <location>
        <begin position="557"/>
        <end position="575"/>
    </location>
</feature>
<sequence length="746" mass="86505">MKHANRIDPKERLFLDAAEKGDKHTMMRLLQGSTPVNVNCTNMLGRSAIQIAVDNENTEIVELLLKEDGVKIGDALLYAIREGVFRIVEMIIEHPTIQRDRLGTEWCRTRHMDEESFDYSPDISPVILAAHCNQFEILQLLLLHGANIDRPHQLSCSCKRCQAQVHADSLRHSLLRINTYRALASPAWISLTSPDPVLTAFKLSWELEKLALRENEFKDSYIELSHQVKKYACDLLGQCRSSEEVIAVLNKTSDCDALFVAHAHCQQLLTSIWYEGLPGWRKRNGFTKFLICTGLIFLLPFMSVYYWMFPRSKIGQLLRSPFMKFLYHSASFGVFLMLLVFASTDISNAPSREMLRGPQPSELEWLIVLWVTGFIWAECKQLWEEGLRAYIRQWWNWLDFIMLSLYLATFSLRFVAYIQIESGNYGPREVSRKDWPMNDPTLISEGLFAIANIFSFARIIFLFQANQHLGPLQISLGCMLIDIVKFLFIFFLVLTSFACGLNQLYYFYKPSRTGEHDVFYTLGGSYITLFWSMFSLTPPKEIEITDGHQFTMMIGEFMFMAYHGMAIIVLLNMLIAMMSSSFQDIENHCDMEWKFSRSKLWIGYFDEGSTLPPPFNLFISPKSIYYLYCAIKRFLCLCFCQNRNETRRQRKSSDASRSRRTVEPKDNYIFKVEYISALSYLKCFQCIDLPVIVNMVLNDNSEDELHVLSSDEMGGIKERINLTRYILTSDNRGIKERIKPNKIYTN</sequence>
<feature type="transmembrane region" description="Helical" evidence="11">
    <location>
        <begin position="441"/>
        <end position="463"/>
    </location>
</feature>
<evidence type="ECO:0000256" key="2">
    <source>
        <dbReference type="ARBA" id="ARBA00022448"/>
    </source>
</evidence>
<dbReference type="SUPFAM" id="SSF48403">
    <property type="entry name" value="Ankyrin repeat"/>
    <property type="match status" value="1"/>
</dbReference>
<organism evidence="13 14">
    <name type="scientific">Lottia gigantea</name>
    <name type="common">Giant owl limpet</name>
    <dbReference type="NCBI Taxonomy" id="225164"/>
    <lineage>
        <taxon>Eukaryota</taxon>
        <taxon>Metazoa</taxon>
        <taxon>Spiralia</taxon>
        <taxon>Lophotrochozoa</taxon>
        <taxon>Mollusca</taxon>
        <taxon>Gastropoda</taxon>
        <taxon>Patellogastropoda</taxon>
        <taxon>Lottioidea</taxon>
        <taxon>Lottiidae</taxon>
        <taxon>Lottia</taxon>
    </lineage>
</organism>
<feature type="transmembrane region" description="Helical" evidence="11">
    <location>
        <begin position="395"/>
        <end position="420"/>
    </location>
</feature>
<reference evidence="13 14" key="1">
    <citation type="journal article" date="2013" name="Nature">
        <title>Insights into bilaterian evolution from three spiralian genomes.</title>
        <authorList>
            <person name="Simakov O."/>
            <person name="Marletaz F."/>
            <person name="Cho S.J."/>
            <person name="Edsinger-Gonzales E."/>
            <person name="Havlak P."/>
            <person name="Hellsten U."/>
            <person name="Kuo D.H."/>
            <person name="Larsson T."/>
            <person name="Lv J."/>
            <person name="Arendt D."/>
            <person name="Savage R."/>
            <person name="Osoegawa K."/>
            <person name="de Jong P."/>
            <person name="Grimwood J."/>
            <person name="Chapman J.A."/>
            <person name="Shapiro H."/>
            <person name="Aerts A."/>
            <person name="Otillar R.P."/>
            <person name="Terry A.Y."/>
            <person name="Boore J.L."/>
            <person name="Grigoriev I.V."/>
            <person name="Lindberg D.R."/>
            <person name="Seaver E.C."/>
            <person name="Weisblat D.A."/>
            <person name="Putnam N.H."/>
            <person name="Rokhsar D.S."/>
        </authorList>
    </citation>
    <scope>NUCLEOTIDE SEQUENCE [LARGE SCALE GENOMIC DNA]</scope>
</reference>
<feature type="domain" description="Transient receptor ion channel" evidence="12">
    <location>
        <begin position="156"/>
        <end position="218"/>
    </location>
</feature>
<dbReference type="Pfam" id="PF00023">
    <property type="entry name" value="Ank"/>
    <property type="match status" value="1"/>
</dbReference>
<keyword evidence="8 11" id="KW-0472">Membrane</keyword>
<evidence type="ECO:0000256" key="7">
    <source>
        <dbReference type="ARBA" id="ARBA00023065"/>
    </source>
</evidence>
<keyword evidence="3 11" id="KW-0812">Transmembrane</keyword>
<feature type="transmembrane region" description="Helical" evidence="11">
    <location>
        <begin position="325"/>
        <end position="342"/>
    </location>
</feature>
<dbReference type="InterPro" id="IPR005821">
    <property type="entry name" value="Ion_trans_dom"/>
</dbReference>
<dbReference type="GO" id="GO:0007338">
    <property type="term" value="P:single fertilization"/>
    <property type="evidence" value="ECO:0007669"/>
    <property type="project" value="TreeGrafter"/>
</dbReference>
<dbReference type="InterPro" id="IPR002153">
    <property type="entry name" value="TRPC_channel"/>
</dbReference>
<dbReference type="OrthoDB" id="2373987at2759"/>
<dbReference type="Pfam" id="PF08344">
    <property type="entry name" value="TRP_2"/>
    <property type="match status" value="1"/>
</dbReference>
<keyword evidence="9" id="KW-0407">Ion channel</keyword>
<evidence type="ECO:0000256" key="9">
    <source>
        <dbReference type="ARBA" id="ARBA00023303"/>
    </source>
</evidence>
<protein>
    <recommendedName>
        <fullName evidence="12">Transient receptor ion channel domain-containing protein</fullName>
    </recommendedName>
</protein>
<proteinExistence type="predicted"/>
<dbReference type="RefSeq" id="XP_009055310.1">
    <property type="nucleotide sequence ID" value="XM_009057062.1"/>
</dbReference>
<evidence type="ECO:0000256" key="6">
    <source>
        <dbReference type="ARBA" id="ARBA00023043"/>
    </source>
</evidence>
<dbReference type="GO" id="GO:0051480">
    <property type="term" value="P:regulation of cytosolic calcium ion concentration"/>
    <property type="evidence" value="ECO:0007669"/>
    <property type="project" value="TreeGrafter"/>
</dbReference>
<accession>V4AET5</accession>
<dbReference type="PANTHER" id="PTHR10117:SF80">
    <property type="entry name" value="TRANSIENT-RECEPTOR-POTENTIAL-LIKE PROTEIN"/>
    <property type="match status" value="1"/>
</dbReference>
<feature type="repeat" description="ANK" evidence="10">
    <location>
        <begin position="121"/>
        <end position="153"/>
    </location>
</feature>
<dbReference type="GO" id="GO:0015279">
    <property type="term" value="F:store-operated calcium channel activity"/>
    <property type="evidence" value="ECO:0007669"/>
    <property type="project" value="TreeGrafter"/>
</dbReference>
<dbReference type="InterPro" id="IPR036770">
    <property type="entry name" value="Ankyrin_rpt-contain_sf"/>
</dbReference>
<dbReference type="OMA" id="THADMEW"/>
<dbReference type="GO" id="GO:0034703">
    <property type="term" value="C:cation channel complex"/>
    <property type="evidence" value="ECO:0007669"/>
    <property type="project" value="TreeGrafter"/>
</dbReference>
<keyword evidence="4" id="KW-0677">Repeat</keyword>
<dbReference type="PROSITE" id="PS50088">
    <property type="entry name" value="ANK_REPEAT"/>
    <property type="match status" value="1"/>
</dbReference>
<dbReference type="Pfam" id="PF12796">
    <property type="entry name" value="Ank_2"/>
    <property type="match status" value="1"/>
</dbReference>
<evidence type="ECO:0000256" key="11">
    <source>
        <dbReference type="SAM" id="Phobius"/>
    </source>
</evidence>
<dbReference type="InterPro" id="IPR013555">
    <property type="entry name" value="TRP_dom"/>
</dbReference>
<evidence type="ECO:0000256" key="1">
    <source>
        <dbReference type="ARBA" id="ARBA00004141"/>
    </source>
</evidence>
<evidence type="ECO:0000256" key="4">
    <source>
        <dbReference type="ARBA" id="ARBA00022737"/>
    </source>
</evidence>
<comment type="subcellular location">
    <subcellularLocation>
        <location evidence="1">Membrane</location>
        <topology evidence="1">Multi-pass membrane protein</topology>
    </subcellularLocation>
</comment>
<dbReference type="PRINTS" id="PR01097">
    <property type="entry name" value="TRNSRECEPTRP"/>
</dbReference>
<keyword evidence="5 11" id="KW-1133">Transmembrane helix</keyword>